<dbReference type="Proteomes" id="UP001597304">
    <property type="component" value="Unassembled WGS sequence"/>
</dbReference>
<reference evidence="4" key="1">
    <citation type="journal article" date="2019" name="Int. J. Syst. Evol. Microbiol.">
        <title>The Global Catalogue of Microorganisms (GCM) 10K type strain sequencing project: providing services to taxonomists for standard genome sequencing and annotation.</title>
        <authorList>
            <consortium name="The Broad Institute Genomics Platform"/>
            <consortium name="The Broad Institute Genome Sequencing Center for Infectious Disease"/>
            <person name="Wu L."/>
            <person name="Ma J."/>
        </authorList>
    </citation>
    <scope>NUCLEOTIDE SEQUENCE [LARGE SCALE GENOMIC DNA]</scope>
    <source>
        <strain evidence="4">LMG 29247</strain>
    </source>
</reference>
<feature type="signal peptide" evidence="2">
    <location>
        <begin position="1"/>
        <end position="28"/>
    </location>
</feature>
<dbReference type="PROSITE" id="PS51257">
    <property type="entry name" value="PROKAR_LIPOPROTEIN"/>
    <property type="match status" value="1"/>
</dbReference>
<dbReference type="Pfam" id="PF10973">
    <property type="entry name" value="DUF2799"/>
    <property type="match status" value="1"/>
</dbReference>
<dbReference type="RefSeq" id="WP_147912560.1">
    <property type="nucleotide sequence ID" value="NZ_JBHUEJ010000016.1"/>
</dbReference>
<comment type="caution">
    <text evidence="3">The sequence shown here is derived from an EMBL/GenBank/DDBJ whole genome shotgun (WGS) entry which is preliminary data.</text>
</comment>
<accession>A0ABW4KUH8</accession>
<dbReference type="InterPro" id="IPR021242">
    <property type="entry name" value="DUF2799"/>
</dbReference>
<name>A0ABW4KUH8_9BURK</name>
<keyword evidence="4" id="KW-1185">Reference proteome</keyword>
<evidence type="ECO:0000313" key="3">
    <source>
        <dbReference type="EMBL" id="MFD1710426.1"/>
    </source>
</evidence>
<feature type="chain" id="PRO_5046873137" evidence="2">
    <location>
        <begin position="29"/>
        <end position="182"/>
    </location>
</feature>
<evidence type="ECO:0000256" key="1">
    <source>
        <dbReference type="SAM" id="Coils"/>
    </source>
</evidence>
<keyword evidence="2" id="KW-0732">Signal</keyword>
<gene>
    <name evidence="3" type="ORF">ACFSF0_07395</name>
</gene>
<organism evidence="3 4">
    <name type="scientific">Ottowia flava</name>
    <dbReference type="NCBI Taxonomy" id="2675430"/>
    <lineage>
        <taxon>Bacteria</taxon>
        <taxon>Pseudomonadati</taxon>
        <taxon>Pseudomonadota</taxon>
        <taxon>Betaproteobacteria</taxon>
        <taxon>Burkholderiales</taxon>
        <taxon>Comamonadaceae</taxon>
        <taxon>Ottowia</taxon>
    </lineage>
</organism>
<feature type="coiled-coil region" evidence="1">
    <location>
        <begin position="122"/>
        <end position="180"/>
    </location>
</feature>
<dbReference type="EMBL" id="JBHUEJ010000016">
    <property type="protein sequence ID" value="MFD1710426.1"/>
    <property type="molecule type" value="Genomic_DNA"/>
</dbReference>
<evidence type="ECO:0000256" key="2">
    <source>
        <dbReference type="SAM" id="SignalP"/>
    </source>
</evidence>
<protein>
    <submittedName>
        <fullName evidence="3">DUF2799 domain-containing protein</fullName>
    </submittedName>
</protein>
<sequence>MQRLSIALRIGACLALVGVLGGCATMNAEDCQKADWQSLGYNDASSGSGSATGRRRAEACQELGFGADMGAYGRGWQDGLRVFCTPGGAENFARRGGRYETGYCPPELEPQFLYYYRPAFERFEYQRRMRELQNDIDRQYREIDRLRERQRKGENVGDRLHRAERELRRLRDRMNTESMLRY</sequence>
<proteinExistence type="predicted"/>
<keyword evidence="1" id="KW-0175">Coiled coil</keyword>
<evidence type="ECO:0000313" key="4">
    <source>
        <dbReference type="Proteomes" id="UP001597304"/>
    </source>
</evidence>